<evidence type="ECO:0000313" key="4">
    <source>
        <dbReference type="Proteomes" id="UP000257109"/>
    </source>
</evidence>
<evidence type="ECO:0000259" key="2">
    <source>
        <dbReference type="Pfam" id="PF24924"/>
    </source>
</evidence>
<dbReference type="Proteomes" id="UP000257109">
    <property type="component" value="Unassembled WGS sequence"/>
</dbReference>
<feature type="non-terminal residue" evidence="3">
    <location>
        <position position="1"/>
    </location>
</feature>
<gene>
    <name evidence="3" type="ORF">CR513_03247</name>
</gene>
<sequence>MESGAIFISSYQTSNHSATWWHRAFEKKHGNLLSILEITVQPTTLEALVQYYDPPMLSPTLEEYERLLGLPLAESPHYIHRGQSPSWALIAKLLKVTRSKMAKEKRNQNGLEGIQKSYLEERLHRLRKDGDWPAVMDVYGLLVYRTFLFPHGDDYVDLAAIDAYLAKRDRGENPTIALLANTYYTLNYCCERKGGSLRCCTHLLYIWFTAHLFQSKHKTTCPIEDFKWSWIKTIRIPHDQGPSERSYDSFCDTWAGGSQQKASPKDQTCFEECCKKRNRMGGQELRSLFQLQRLAEGSNQNNEVWAYEVQETLRVRELEENLAQMEAKQRSLKRRLEEASMALASAKKEVSWGHQLSDKISKKAHAEEEDRLRIGNYLRAVD</sequence>
<accession>A0A371IAE5</accession>
<dbReference type="AlphaFoldDB" id="A0A371IAE5"/>
<feature type="domain" description="DUF7745" evidence="2">
    <location>
        <begin position="22"/>
        <end position="229"/>
    </location>
</feature>
<proteinExistence type="predicted"/>
<dbReference type="PANTHER" id="PTHR48154:SF1">
    <property type="entry name" value="PROTEIN, PUTATIVE-RELATED"/>
    <property type="match status" value="1"/>
</dbReference>
<protein>
    <recommendedName>
        <fullName evidence="2">DUF7745 domain-containing protein</fullName>
    </recommendedName>
</protein>
<evidence type="ECO:0000256" key="1">
    <source>
        <dbReference type="SAM" id="Coils"/>
    </source>
</evidence>
<name>A0A371IAE5_MUCPR</name>
<dbReference type="Pfam" id="PF24924">
    <property type="entry name" value="DUF7745"/>
    <property type="match status" value="1"/>
</dbReference>
<organism evidence="3 4">
    <name type="scientific">Mucuna pruriens</name>
    <name type="common">Velvet bean</name>
    <name type="synonym">Dolichos pruriens</name>
    <dbReference type="NCBI Taxonomy" id="157652"/>
    <lineage>
        <taxon>Eukaryota</taxon>
        <taxon>Viridiplantae</taxon>
        <taxon>Streptophyta</taxon>
        <taxon>Embryophyta</taxon>
        <taxon>Tracheophyta</taxon>
        <taxon>Spermatophyta</taxon>
        <taxon>Magnoliopsida</taxon>
        <taxon>eudicotyledons</taxon>
        <taxon>Gunneridae</taxon>
        <taxon>Pentapetalae</taxon>
        <taxon>rosids</taxon>
        <taxon>fabids</taxon>
        <taxon>Fabales</taxon>
        <taxon>Fabaceae</taxon>
        <taxon>Papilionoideae</taxon>
        <taxon>50 kb inversion clade</taxon>
        <taxon>NPAAA clade</taxon>
        <taxon>indigoferoid/millettioid clade</taxon>
        <taxon>Phaseoleae</taxon>
        <taxon>Mucuna</taxon>
    </lineage>
</organism>
<keyword evidence="1" id="KW-0175">Coiled coil</keyword>
<evidence type="ECO:0000313" key="3">
    <source>
        <dbReference type="EMBL" id="RDY12012.1"/>
    </source>
</evidence>
<reference evidence="3" key="1">
    <citation type="submission" date="2018-05" db="EMBL/GenBank/DDBJ databases">
        <title>Draft genome of Mucuna pruriens seed.</title>
        <authorList>
            <person name="Nnadi N.E."/>
            <person name="Vos R."/>
            <person name="Hasami M.H."/>
            <person name="Devisetty U.K."/>
            <person name="Aguiy J.C."/>
        </authorList>
    </citation>
    <scope>NUCLEOTIDE SEQUENCE [LARGE SCALE GENOMIC DNA]</scope>
    <source>
        <strain evidence="3">JCA_2017</strain>
    </source>
</reference>
<feature type="coiled-coil region" evidence="1">
    <location>
        <begin position="308"/>
        <end position="349"/>
    </location>
</feature>
<keyword evidence="4" id="KW-1185">Reference proteome</keyword>
<dbReference type="InterPro" id="IPR056647">
    <property type="entry name" value="DUF7745"/>
</dbReference>
<dbReference type="EMBL" id="QJKJ01000543">
    <property type="protein sequence ID" value="RDY12012.1"/>
    <property type="molecule type" value="Genomic_DNA"/>
</dbReference>
<dbReference type="PANTHER" id="PTHR48154">
    <property type="entry name" value="PROTEIN, PUTATIVE-RELATED"/>
    <property type="match status" value="1"/>
</dbReference>
<comment type="caution">
    <text evidence="3">The sequence shown here is derived from an EMBL/GenBank/DDBJ whole genome shotgun (WGS) entry which is preliminary data.</text>
</comment>